<dbReference type="Pfam" id="PF11860">
    <property type="entry name" value="Muramidase"/>
    <property type="match status" value="1"/>
</dbReference>
<dbReference type="SUPFAM" id="SSF47090">
    <property type="entry name" value="PGBD-like"/>
    <property type="match status" value="1"/>
</dbReference>
<organism evidence="3 4">
    <name type="scientific">Mycoplana rhizolycopersici</name>
    <dbReference type="NCBI Taxonomy" id="2746702"/>
    <lineage>
        <taxon>Bacteria</taxon>
        <taxon>Pseudomonadati</taxon>
        <taxon>Pseudomonadota</taxon>
        <taxon>Alphaproteobacteria</taxon>
        <taxon>Hyphomicrobiales</taxon>
        <taxon>Rhizobiaceae</taxon>
        <taxon>Mycoplana</taxon>
    </lineage>
</organism>
<accession>A0ABX2Q9P6</accession>
<dbReference type="InterPro" id="IPR002477">
    <property type="entry name" value="Peptidoglycan-bd-like"/>
</dbReference>
<protein>
    <submittedName>
        <fullName evidence="3">DUF3380 domain-containing protein</fullName>
    </submittedName>
</protein>
<keyword evidence="4" id="KW-1185">Reference proteome</keyword>
<evidence type="ECO:0000259" key="2">
    <source>
        <dbReference type="Pfam" id="PF11860"/>
    </source>
</evidence>
<evidence type="ECO:0000313" key="3">
    <source>
        <dbReference type="EMBL" id="NVP54447.1"/>
    </source>
</evidence>
<comment type="caution">
    <text evidence="3">The sequence shown here is derived from an EMBL/GenBank/DDBJ whole genome shotgun (WGS) entry which is preliminary data.</text>
</comment>
<reference evidence="3 4" key="1">
    <citation type="submission" date="2020-06" db="EMBL/GenBank/DDBJ databases">
        <title>Rhizobium sp.nov. isolated from the tomato plant.</title>
        <authorList>
            <person name="Thin K.K."/>
            <person name="Zhang X."/>
            <person name="He S."/>
        </authorList>
    </citation>
    <scope>NUCLEOTIDE SEQUENCE [LARGE SCALE GENOMIC DNA]</scope>
    <source>
        <strain evidence="3 4">DBTS2</strain>
    </source>
</reference>
<feature type="domain" description="Peptidoglycan binding-like" evidence="1">
    <location>
        <begin position="3"/>
        <end position="57"/>
    </location>
</feature>
<name>A0ABX2Q9P6_9HYPH</name>
<feature type="domain" description="N-acetylmuramidase" evidence="2">
    <location>
        <begin position="94"/>
        <end position="261"/>
    </location>
</feature>
<evidence type="ECO:0000313" key="4">
    <source>
        <dbReference type="Proteomes" id="UP000659172"/>
    </source>
</evidence>
<dbReference type="InterPro" id="IPR036366">
    <property type="entry name" value="PGBDSf"/>
</dbReference>
<gene>
    <name evidence="3" type="ORF">HV823_04155</name>
</gene>
<dbReference type="RefSeq" id="WP_176948466.1">
    <property type="nucleotide sequence ID" value="NZ_JABXYK010000002.1"/>
</dbReference>
<dbReference type="InterPro" id="IPR036365">
    <property type="entry name" value="PGBD-like_sf"/>
</dbReference>
<dbReference type="Pfam" id="PF01471">
    <property type="entry name" value="PG_binding_1"/>
    <property type="match status" value="1"/>
</dbReference>
<sequence>MDSTVQDLQRRLIALGYNPGPADGIDGAKTKAAVRLFQIAEGLVADGIAGAKTWERLRAKDGPAEAKPFYIGTGAKLSSADFARLAAAHGIEEAKIRAVNEVEAAGSGFYASGAVKCLYEPHIAWKMTSGKVRDALAAEGLAYANWKAGAYPSTSFARIDRCTQIAGAEIAALSTSWGLGQVMGFNHKACGFDSAVAMVNDFAKGEANQLEGMIRFIKANPGMFAALQRGDWAGFASRYNGPGYAANKYDMKLAAAYARHKKGA</sequence>
<dbReference type="InterPro" id="IPR024408">
    <property type="entry name" value="Muramidase"/>
</dbReference>
<dbReference type="Gene3D" id="1.10.101.10">
    <property type="entry name" value="PGBD-like superfamily/PGBD"/>
    <property type="match status" value="1"/>
</dbReference>
<dbReference type="EMBL" id="JABXYK010000002">
    <property type="protein sequence ID" value="NVP54447.1"/>
    <property type="molecule type" value="Genomic_DNA"/>
</dbReference>
<dbReference type="Proteomes" id="UP000659172">
    <property type="component" value="Unassembled WGS sequence"/>
</dbReference>
<evidence type="ECO:0000259" key="1">
    <source>
        <dbReference type="Pfam" id="PF01471"/>
    </source>
</evidence>
<proteinExistence type="predicted"/>